<name>A0AAV7TBV6_PLEWA</name>
<evidence type="ECO:0000313" key="1">
    <source>
        <dbReference type="EMBL" id="KAJ1173781.1"/>
    </source>
</evidence>
<keyword evidence="2" id="KW-1185">Reference proteome</keyword>
<sequence>MYHKRSRESAAFSRSLLDTKKDFLRKENLIMSKKSELKRLSQLLFPVSKTADGGVPQEVTDALDAALAAQK</sequence>
<comment type="caution">
    <text evidence="1">The sequence shown here is derived from an EMBL/GenBank/DDBJ whole genome shotgun (WGS) entry which is preliminary data.</text>
</comment>
<organism evidence="1 2">
    <name type="scientific">Pleurodeles waltl</name>
    <name type="common">Iberian ribbed newt</name>
    <dbReference type="NCBI Taxonomy" id="8319"/>
    <lineage>
        <taxon>Eukaryota</taxon>
        <taxon>Metazoa</taxon>
        <taxon>Chordata</taxon>
        <taxon>Craniata</taxon>
        <taxon>Vertebrata</taxon>
        <taxon>Euteleostomi</taxon>
        <taxon>Amphibia</taxon>
        <taxon>Batrachia</taxon>
        <taxon>Caudata</taxon>
        <taxon>Salamandroidea</taxon>
        <taxon>Salamandridae</taxon>
        <taxon>Pleurodelinae</taxon>
        <taxon>Pleurodeles</taxon>
    </lineage>
</organism>
<accession>A0AAV7TBV6</accession>
<dbReference type="AlphaFoldDB" id="A0AAV7TBV6"/>
<proteinExistence type="predicted"/>
<protein>
    <submittedName>
        <fullName evidence="1">Uncharacterized protein</fullName>
    </submittedName>
</protein>
<reference evidence="1" key="1">
    <citation type="journal article" date="2022" name="bioRxiv">
        <title>Sequencing and chromosome-scale assembly of the giantPleurodeles waltlgenome.</title>
        <authorList>
            <person name="Brown T."/>
            <person name="Elewa A."/>
            <person name="Iarovenko S."/>
            <person name="Subramanian E."/>
            <person name="Araus A.J."/>
            <person name="Petzold A."/>
            <person name="Susuki M."/>
            <person name="Suzuki K.-i.T."/>
            <person name="Hayashi T."/>
            <person name="Toyoda A."/>
            <person name="Oliveira C."/>
            <person name="Osipova E."/>
            <person name="Leigh N.D."/>
            <person name="Simon A."/>
            <person name="Yun M.H."/>
        </authorList>
    </citation>
    <scope>NUCLEOTIDE SEQUENCE</scope>
    <source>
        <strain evidence="1">20211129_DDA</strain>
        <tissue evidence="1">Liver</tissue>
    </source>
</reference>
<dbReference type="EMBL" id="JANPWB010000007">
    <property type="protein sequence ID" value="KAJ1173781.1"/>
    <property type="molecule type" value="Genomic_DNA"/>
</dbReference>
<gene>
    <name evidence="1" type="ORF">NDU88_005607</name>
</gene>
<dbReference type="Proteomes" id="UP001066276">
    <property type="component" value="Chromosome 4_1"/>
</dbReference>
<evidence type="ECO:0000313" key="2">
    <source>
        <dbReference type="Proteomes" id="UP001066276"/>
    </source>
</evidence>